<evidence type="ECO:0000256" key="6">
    <source>
        <dbReference type="ARBA" id="ARBA00023157"/>
    </source>
</evidence>
<evidence type="ECO:0000313" key="9">
    <source>
        <dbReference type="Ensembl" id="ENSACCP00020016947.1"/>
    </source>
</evidence>
<evidence type="ECO:0000259" key="8">
    <source>
        <dbReference type="PROSITE" id="PS50240"/>
    </source>
</evidence>
<dbReference type="InterPro" id="IPR001314">
    <property type="entry name" value="Peptidase_S1A"/>
</dbReference>
<feature type="chain" id="PRO_5025689989" description="Peptidase S1 domain-containing protein" evidence="7">
    <location>
        <begin position="19"/>
        <end position="234"/>
    </location>
</feature>
<name>A0A663EX92_AQUCH</name>
<dbReference type="FunFam" id="2.40.10.10:FF:000166">
    <property type="entry name" value="Trypsin"/>
    <property type="match status" value="1"/>
</dbReference>
<evidence type="ECO:0000256" key="3">
    <source>
        <dbReference type="ARBA" id="ARBA00022801"/>
    </source>
</evidence>
<dbReference type="InterPro" id="IPR050127">
    <property type="entry name" value="Serine_Proteases_S1"/>
</dbReference>
<dbReference type="InterPro" id="IPR001254">
    <property type="entry name" value="Trypsin_dom"/>
</dbReference>
<dbReference type="SMART" id="SM00020">
    <property type="entry name" value="Tryp_SPc"/>
    <property type="match status" value="1"/>
</dbReference>
<evidence type="ECO:0000256" key="7">
    <source>
        <dbReference type="SAM" id="SignalP"/>
    </source>
</evidence>
<sequence length="234" mass="25976">EGFCIFFLFLSVAFPGDADDNKIVGCYSCPEHSVPYHVCQSPCGTKLFYPWLMAALLCWQFCRHIQVRMGEYNADVKEHSELVRSATLIIHHPRYDSRSLDNDIMLIKLATTMDYSADIQPTVCLNQQCPLHLLMQVKGSPCFAGWLSHIHLQVSLFTDTPVLSNQKCQEAYPGQITSNMICVRFLDGGKDSCQGDSGGPAVCIGKPQGIVSQGTECALKGHLSVYTKVCNYID</sequence>
<keyword evidence="2 7" id="KW-0732">Signal</keyword>
<evidence type="ECO:0000256" key="5">
    <source>
        <dbReference type="ARBA" id="ARBA00023145"/>
    </source>
</evidence>
<keyword evidence="10" id="KW-1185">Reference proteome</keyword>
<keyword evidence="5" id="KW-0865">Zymogen</keyword>
<keyword evidence="4" id="KW-0720">Serine protease</keyword>
<dbReference type="Gene3D" id="2.40.10.10">
    <property type="entry name" value="Trypsin-like serine proteases"/>
    <property type="match status" value="2"/>
</dbReference>
<dbReference type="AlphaFoldDB" id="A0A663EX92"/>
<dbReference type="InParanoid" id="A0A663EX92"/>
<dbReference type="PROSITE" id="PS50240">
    <property type="entry name" value="TRYPSIN_DOM"/>
    <property type="match status" value="1"/>
</dbReference>
<evidence type="ECO:0000256" key="2">
    <source>
        <dbReference type="ARBA" id="ARBA00022729"/>
    </source>
</evidence>
<keyword evidence="6" id="KW-1015">Disulfide bond</keyword>
<feature type="signal peptide" evidence="7">
    <location>
        <begin position="1"/>
        <end position="18"/>
    </location>
</feature>
<dbReference type="GeneTree" id="ENSGT01050000244883"/>
<organism evidence="9 10">
    <name type="scientific">Aquila chrysaetos chrysaetos</name>
    <dbReference type="NCBI Taxonomy" id="223781"/>
    <lineage>
        <taxon>Eukaryota</taxon>
        <taxon>Metazoa</taxon>
        <taxon>Chordata</taxon>
        <taxon>Craniata</taxon>
        <taxon>Vertebrata</taxon>
        <taxon>Euteleostomi</taxon>
        <taxon>Archelosauria</taxon>
        <taxon>Archosauria</taxon>
        <taxon>Dinosauria</taxon>
        <taxon>Saurischia</taxon>
        <taxon>Theropoda</taxon>
        <taxon>Coelurosauria</taxon>
        <taxon>Aves</taxon>
        <taxon>Neognathae</taxon>
        <taxon>Neoaves</taxon>
        <taxon>Telluraves</taxon>
        <taxon>Accipitrimorphae</taxon>
        <taxon>Accipitriformes</taxon>
        <taxon>Accipitridae</taxon>
        <taxon>Accipitrinae</taxon>
        <taxon>Aquila</taxon>
    </lineage>
</organism>
<dbReference type="PANTHER" id="PTHR24264:SF57">
    <property type="entry name" value="TRYPSIN-2"/>
    <property type="match status" value="1"/>
</dbReference>
<evidence type="ECO:0000256" key="4">
    <source>
        <dbReference type="ARBA" id="ARBA00022825"/>
    </source>
</evidence>
<evidence type="ECO:0000313" key="10">
    <source>
        <dbReference type="Proteomes" id="UP000472275"/>
    </source>
</evidence>
<dbReference type="PANTHER" id="PTHR24264">
    <property type="entry name" value="TRYPSIN-RELATED"/>
    <property type="match status" value="1"/>
</dbReference>
<dbReference type="GO" id="GO:0005615">
    <property type="term" value="C:extracellular space"/>
    <property type="evidence" value="ECO:0007669"/>
    <property type="project" value="TreeGrafter"/>
</dbReference>
<reference evidence="9" key="2">
    <citation type="submission" date="2025-09" db="UniProtKB">
        <authorList>
            <consortium name="Ensembl"/>
        </authorList>
    </citation>
    <scope>IDENTIFICATION</scope>
</reference>
<dbReference type="GO" id="GO:0006508">
    <property type="term" value="P:proteolysis"/>
    <property type="evidence" value="ECO:0007669"/>
    <property type="project" value="UniProtKB-KW"/>
</dbReference>
<dbReference type="Proteomes" id="UP000472275">
    <property type="component" value="Chromosome 7"/>
</dbReference>
<feature type="domain" description="Peptidase S1" evidence="8">
    <location>
        <begin position="23"/>
        <end position="234"/>
    </location>
</feature>
<dbReference type="PRINTS" id="PR00722">
    <property type="entry name" value="CHYMOTRYPSIN"/>
</dbReference>
<dbReference type="Pfam" id="PF00089">
    <property type="entry name" value="Trypsin"/>
    <property type="match status" value="1"/>
</dbReference>
<accession>A0A663EX92</accession>
<proteinExistence type="predicted"/>
<keyword evidence="1" id="KW-0645">Protease</keyword>
<protein>
    <recommendedName>
        <fullName evidence="8">Peptidase S1 domain-containing protein</fullName>
    </recommendedName>
</protein>
<dbReference type="CDD" id="cd00190">
    <property type="entry name" value="Tryp_SPc"/>
    <property type="match status" value="1"/>
</dbReference>
<dbReference type="SUPFAM" id="SSF50494">
    <property type="entry name" value="Trypsin-like serine proteases"/>
    <property type="match status" value="1"/>
</dbReference>
<keyword evidence="3" id="KW-0378">Hydrolase</keyword>
<dbReference type="Ensembl" id="ENSACCT00020017683.1">
    <property type="protein sequence ID" value="ENSACCP00020016947.1"/>
    <property type="gene ID" value="ENSACCG00020011579.1"/>
</dbReference>
<dbReference type="InterPro" id="IPR043504">
    <property type="entry name" value="Peptidase_S1_PA_chymotrypsin"/>
</dbReference>
<evidence type="ECO:0000256" key="1">
    <source>
        <dbReference type="ARBA" id="ARBA00022670"/>
    </source>
</evidence>
<reference evidence="9" key="1">
    <citation type="submission" date="2025-08" db="UniProtKB">
        <authorList>
            <consortium name="Ensembl"/>
        </authorList>
    </citation>
    <scope>IDENTIFICATION</scope>
</reference>
<dbReference type="InterPro" id="IPR009003">
    <property type="entry name" value="Peptidase_S1_PA"/>
</dbReference>
<dbReference type="GO" id="GO:0004252">
    <property type="term" value="F:serine-type endopeptidase activity"/>
    <property type="evidence" value="ECO:0007669"/>
    <property type="project" value="InterPro"/>
</dbReference>